<dbReference type="AlphaFoldDB" id="A0A367GU04"/>
<evidence type="ECO:0000313" key="2">
    <source>
        <dbReference type="Proteomes" id="UP000253209"/>
    </source>
</evidence>
<dbReference type="Pfam" id="PF10002">
    <property type="entry name" value="DUF2243"/>
    <property type="match status" value="1"/>
</dbReference>
<keyword evidence="2" id="KW-1185">Reference proteome</keyword>
<dbReference type="InterPro" id="IPR018719">
    <property type="entry name" value="DUF2243_membrane"/>
</dbReference>
<protein>
    <submittedName>
        <fullName evidence="1">Uncharacterized protein</fullName>
    </submittedName>
</protein>
<sequence length="75" mass="8045">MAAIIAVLIYRAAKRHREGLLGQTRTLPATSVPLLSAAAVLGIGRGGFADGIVLHQILQWHEMLTNKVPPYTVLS</sequence>
<proteinExistence type="predicted"/>
<dbReference type="OrthoDB" id="5190099at2"/>
<reference evidence="1 2" key="1">
    <citation type="submission" date="2018-05" db="EMBL/GenBank/DDBJ databases">
        <title>Mucilaginibacter hurinus sp. nov., isolated from briquette warehouse soil.</title>
        <authorList>
            <person name="Choi L."/>
        </authorList>
    </citation>
    <scope>NUCLEOTIDE SEQUENCE [LARGE SCALE GENOMIC DNA]</scope>
    <source>
        <strain evidence="1 2">ZR32</strain>
    </source>
</reference>
<comment type="caution">
    <text evidence="1">The sequence shown here is derived from an EMBL/GenBank/DDBJ whole genome shotgun (WGS) entry which is preliminary data.</text>
</comment>
<accession>A0A367GU04</accession>
<gene>
    <name evidence="1" type="ORF">DJ568_05580</name>
</gene>
<organism evidence="1 2">
    <name type="scientific">Mucilaginibacter hurinus</name>
    <dbReference type="NCBI Taxonomy" id="2201324"/>
    <lineage>
        <taxon>Bacteria</taxon>
        <taxon>Pseudomonadati</taxon>
        <taxon>Bacteroidota</taxon>
        <taxon>Sphingobacteriia</taxon>
        <taxon>Sphingobacteriales</taxon>
        <taxon>Sphingobacteriaceae</taxon>
        <taxon>Mucilaginibacter</taxon>
    </lineage>
</organism>
<name>A0A367GU04_9SPHI</name>
<evidence type="ECO:0000313" key="1">
    <source>
        <dbReference type="EMBL" id="RCH56281.1"/>
    </source>
</evidence>
<dbReference type="EMBL" id="QGDC01000002">
    <property type="protein sequence ID" value="RCH56281.1"/>
    <property type="molecule type" value="Genomic_DNA"/>
</dbReference>
<dbReference type="Proteomes" id="UP000253209">
    <property type="component" value="Unassembled WGS sequence"/>
</dbReference>